<dbReference type="InterPro" id="IPR004753">
    <property type="entry name" value="MreB"/>
</dbReference>
<comment type="subunit">
    <text evidence="6">Forms polymers.</text>
</comment>
<feature type="binding site" evidence="6">
    <location>
        <begin position="212"/>
        <end position="215"/>
    </location>
    <ligand>
        <name>ATP</name>
        <dbReference type="ChEBI" id="CHEBI:30616"/>
    </ligand>
</feature>
<evidence type="ECO:0000256" key="1">
    <source>
        <dbReference type="ARBA" id="ARBA00022490"/>
    </source>
</evidence>
<dbReference type="CDD" id="cd10225">
    <property type="entry name" value="ASKHA_NBD_MreB-like"/>
    <property type="match status" value="1"/>
</dbReference>
<reference evidence="9" key="2">
    <citation type="submission" date="2016-01" db="EMBL/GenBank/DDBJ databases">
        <authorList>
            <person name="Oliw E.H."/>
        </authorList>
    </citation>
    <scope>NUCLEOTIDE SEQUENCE [LARGE SCALE GENOMIC DNA]</scope>
    <source>
        <strain evidence="9">KA00185</strain>
    </source>
</reference>
<gene>
    <name evidence="6" type="primary">mreB</name>
    <name evidence="9" type="ORF">HMPREF3180_01070</name>
    <name evidence="7" type="ORF">JMUB3933_1818</name>
    <name evidence="8" type="ORF">JMUB3934_1954</name>
</gene>
<dbReference type="PANTHER" id="PTHR42749:SF1">
    <property type="entry name" value="CELL SHAPE-DETERMINING PROTEIN MREB"/>
    <property type="match status" value="1"/>
</dbReference>
<accession>A0A134AEC1</accession>
<dbReference type="EMBL" id="LSDD01000082">
    <property type="protein sequence ID" value="KXB66072.1"/>
    <property type="molecule type" value="Genomic_DNA"/>
</dbReference>
<protein>
    <recommendedName>
        <fullName evidence="6">Cell shape-determining protein MreB</fullName>
    </recommendedName>
</protein>
<dbReference type="Gene3D" id="3.30.420.40">
    <property type="match status" value="3"/>
</dbReference>
<comment type="function">
    <text evidence="6">Forms membrane-associated dynamic filaments that are essential for cell shape determination. Acts by regulating cell wall synthesis and cell elongation, and thus cell shape. A feedback loop between cell geometry and MreB localization may maintain elongated cell shape by targeting cell wall growth to regions of negative cell wall curvature.</text>
</comment>
<organism evidence="9 10">
    <name type="scientific">Leptotrichia wadei</name>
    <dbReference type="NCBI Taxonomy" id="157687"/>
    <lineage>
        <taxon>Bacteria</taxon>
        <taxon>Fusobacteriati</taxon>
        <taxon>Fusobacteriota</taxon>
        <taxon>Fusobacteriia</taxon>
        <taxon>Fusobacteriales</taxon>
        <taxon>Leptotrichiaceae</taxon>
        <taxon>Leptotrichia</taxon>
    </lineage>
</organism>
<proteinExistence type="inferred from homology"/>
<dbReference type="PRINTS" id="PR01652">
    <property type="entry name" value="SHAPEPROTEIN"/>
</dbReference>
<feature type="binding site" evidence="6">
    <location>
        <begin position="292"/>
        <end position="295"/>
    </location>
    <ligand>
        <name>ATP</name>
        <dbReference type="ChEBI" id="CHEBI:30616"/>
    </ligand>
</feature>
<evidence type="ECO:0000256" key="4">
    <source>
        <dbReference type="ARBA" id="ARBA00022960"/>
    </source>
</evidence>
<dbReference type="EMBL" id="AP019835">
    <property type="protein sequence ID" value="BBM50642.1"/>
    <property type="molecule type" value="Genomic_DNA"/>
</dbReference>
<keyword evidence="2 6" id="KW-0547">Nucleotide-binding</keyword>
<dbReference type="GO" id="GO:0005524">
    <property type="term" value="F:ATP binding"/>
    <property type="evidence" value="ECO:0007669"/>
    <property type="project" value="UniProtKB-KW"/>
</dbReference>
<dbReference type="NCBIfam" id="TIGR00904">
    <property type="entry name" value="mreB"/>
    <property type="match status" value="1"/>
</dbReference>
<dbReference type="InterPro" id="IPR056546">
    <property type="entry name" value="MreB_MamK-like"/>
</dbReference>
<dbReference type="PATRIC" id="fig|157687.3.peg.1066"/>
<dbReference type="GO" id="GO:0000902">
    <property type="term" value="P:cell morphogenesis"/>
    <property type="evidence" value="ECO:0007669"/>
    <property type="project" value="InterPro"/>
</dbReference>
<evidence type="ECO:0000313" key="9">
    <source>
        <dbReference type="EMBL" id="KXB66072.1"/>
    </source>
</evidence>
<evidence type="ECO:0000313" key="12">
    <source>
        <dbReference type="Proteomes" id="UP000321501"/>
    </source>
</evidence>
<evidence type="ECO:0000256" key="2">
    <source>
        <dbReference type="ARBA" id="ARBA00022741"/>
    </source>
</evidence>
<dbReference type="Pfam" id="PF06723">
    <property type="entry name" value="MreB_Mbl"/>
    <property type="match status" value="1"/>
</dbReference>
<dbReference type="PANTHER" id="PTHR42749">
    <property type="entry name" value="CELL SHAPE-DETERMINING PROTEIN MREB"/>
    <property type="match status" value="1"/>
</dbReference>
<evidence type="ECO:0000313" key="8">
    <source>
        <dbReference type="EMBL" id="BBM50642.1"/>
    </source>
</evidence>
<dbReference type="HAMAP" id="MF_02207">
    <property type="entry name" value="MreB"/>
    <property type="match status" value="1"/>
</dbReference>
<feature type="binding site" evidence="6">
    <location>
        <begin position="164"/>
        <end position="166"/>
    </location>
    <ligand>
        <name>ATP</name>
        <dbReference type="ChEBI" id="CHEBI:30616"/>
    </ligand>
</feature>
<dbReference type="RefSeq" id="WP_021746364.1">
    <property type="nucleotide sequence ID" value="NZ_AP019834.1"/>
</dbReference>
<keyword evidence="1 6" id="KW-0963">Cytoplasm</keyword>
<reference evidence="10" key="1">
    <citation type="submission" date="2016-01" db="EMBL/GenBank/DDBJ databases">
        <authorList>
            <person name="Mitreva M."/>
            <person name="Pepin K.H."/>
            <person name="Mihindukulasuriya K.A."/>
            <person name="Fulton R."/>
            <person name="Fronick C."/>
            <person name="O'Laughlin M."/>
            <person name="Miner T."/>
            <person name="Herter B."/>
            <person name="Rosa B.A."/>
            <person name="Cordes M."/>
            <person name="Tomlinson C."/>
            <person name="Wollam A."/>
            <person name="Palsikar V.B."/>
            <person name="Mardis E.R."/>
            <person name="Wilson R.K."/>
        </authorList>
    </citation>
    <scope>NUCLEOTIDE SEQUENCE [LARGE SCALE GENOMIC DNA]</scope>
    <source>
        <strain evidence="10">KA00185</strain>
    </source>
</reference>
<evidence type="ECO:0000313" key="7">
    <source>
        <dbReference type="EMBL" id="BBM48302.1"/>
    </source>
</evidence>
<dbReference type="SUPFAM" id="SSF53067">
    <property type="entry name" value="Actin-like ATPase domain"/>
    <property type="match status" value="2"/>
</dbReference>
<name>A0A134AEC1_9FUSO</name>
<feature type="binding site" evidence="6">
    <location>
        <begin position="22"/>
        <end position="24"/>
    </location>
    <ligand>
        <name>ATP</name>
        <dbReference type="ChEBI" id="CHEBI:30616"/>
    </ligand>
</feature>
<dbReference type="STRING" id="157687.HMPREF3180_01070"/>
<reference evidence="8 12" key="4">
    <citation type="submission" date="2019-07" db="EMBL/GenBank/DDBJ databases">
        <title>Complete Genome Sequence of Leptotrichia wadei Strain JMUB3934.</title>
        <authorList>
            <person name="Watanabe S."/>
            <person name="Cui L."/>
        </authorList>
    </citation>
    <scope>NUCLEOTIDE SEQUENCE [LARGE SCALE GENOMIC DNA]</scope>
    <source>
        <strain evidence="8 12">JMUB3934</strain>
    </source>
</reference>
<dbReference type="Proteomes" id="UP000321501">
    <property type="component" value="Chromosome"/>
</dbReference>
<dbReference type="GO" id="GO:0008360">
    <property type="term" value="P:regulation of cell shape"/>
    <property type="evidence" value="ECO:0007669"/>
    <property type="project" value="UniProtKB-UniRule"/>
</dbReference>
<evidence type="ECO:0000256" key="3">
    <source>
        <dbReference type="ARBA" id="ARBA00022840"/>
    </source>
</evidence>
<reference evidence="7 11" key="3">
    <citation type="submission" date="2019-07" db="EMBL/GenBank/DDBJ databases">
        <title>Complete Genome Sequence of Leptotrichia wadei Strain JMUB3933.</title>
        <authorList>
            <person name="Watanabe S."/>
            <person name="Cui L."/>
        </authorList>
    </citation>
    <scope>NUCLEOTIDE SEQUENCE [LARGE SCALE GENOMIC DNA]</scope>
    <source>
        <strain evidence="7 11">JMUB3933</strain>
    </source>
</reference>
<dbReference type="Proteomes" id="UP000321397">
    <property type="component" value="Chromosome"/>
</dbReference>
<dbReference type="NCBIfam" id="NF010539">
    <property type="entry name" value="PRK13927.1"/>
    <property type="match status" value="1"/>
</dbReference>
<comment type="similarity">
    <text evidence="5 6">Belongs to the FtsA/MreB family.</text>
</comment>
<comment type="subcellular location">
    <subcellularLocation>
        <location evidence="6">Cytoplasm</location>
    </subcellularLocation>
    <text evidence="6">Membrane-associated.</text>
</comment>
<dbReference type="EMBL" id="AP019834">
    <property type="protein sequence ID" value="BBM48302.1"/>
    <property type="molecule type" value="Genomic_DNA"/>
</dbReference>
<sequence>MGVFDFVKIFRVNKSISIDLGTANILIYDKQRKKIVLNEPSVVARDRKTGRLIAVGREAREMLGKTPDSIQAIKPLQDGVIADIDSTKEMITYFIHKIYGNSLFKPEVMICVPIEVTSVERKALFDAVKGAKKTYIIEEGRAAIIGSGVDISQPEGSMVIDIGGGSTDIAILSLDEIIASKSIRIAGNRFDEDIVRYVKRKYNLLIGDRTAEKIKKDLGSALKVQSPEVMEIKGRDLETGIPNTVEVNANEIYEAIEDSLFQIVNSTKEVLEKCPPELAADILDNGIVMTGGGSLIRNFIDMMEQEVGIKVFLSPNPLDSVVLGGGAAFDNKKLLRTLQMKEN</sequence>
<evidence type="ECO:0000256" key="6">
    <source>
        <dbReference type="HAMAP-Rule" id="MF_02207"/>
    </source>
</evidence>
<dbReference type="GO" id="GO:0005737">
    <property type="term" value="C:cytoplasm"/>
    <property type="evidence" value="ECO:0007669"/>
    <property type="project" value="UniProtKB-SubCell"/>
</dbReference>
<keyword evidence="4 6" id="KW-0133">Cell shape</keyword>
<evidence type="ECO:0000313" key="10">
    <source>
        <dbReference type="Proteomes" id="UP000070483"/>
    </source>
</evidence>
<evidence type="ECO:0000313" key="11">
    <source>
        <dbReference type="Proteomes" id="UP000321397"/>
    </source>
</evidence>
<dbReference type="InterPro" id="IPR043129">
    <property type="entry name" value="ATPase_NBD"/>
</dbReference>
<dbReference type="OrthoDB" id="9768127at2"/>
<dbReference type="AlphaFoldDB" id="A0A134AEC1"/>
<evidence type="ECO:0000256" key="5">
    <source>
        <dbReference type="ARBA" id="ARBA00023458"/>
    </source>
</evidence>
<dbReference type="Proteomes" id="UP000070483">
    <property type="component" value="Unassembled WGS sequence"/>
</dbReference>
<keyword evidence="10" id="KW-1185">Reference proteome</keyword>
<keyword evidence="3 6" id="KW-0067">ATP-binding</keyword>